<sequence length="229" mass="25475">MSSSTLWHSNLISSPAMVLFLRPRQILHLPSDNLPYPHDDFASACASAKLLWHLLAAESLHPSVHSGWLSRKPCSQLLPPARLTFMPPDDIRISPEVTQRLFWRGCCVSRPGGVHSCTWYTALVAVSFPAADHLPSLKGGTPPRIIVVGSIPRLDYGALFFLVDADNVKSIDEASLKDWDVKYAMIVDTIKPKLMSITIKVKPTSAFLHFEKLWNVDLNIQKSHSGNKD</sequence>
<protein>
    <submittedName>
        <fullName evidence="1">Uncharacterized protein</fullName>
    </submittedName>
</protein>
<reference evidence="1" key="1">
    <citation type="journal article" date="2022" name="Int. J. Mol. Sci.">
        <title>Draft Genome of Tanacetum Coccineum: Genomic Comparison of Closely Related Tanacetum-Family Plants.</title>
        <authorList>
            <person name="Yamashiro T."/>
            <person name="Shiraishi A."/>
            <person name="Nakayama K."/>
            <person name="Satake H."/>
        </authorList>
    </citation>
    <scope>NUCLEOTIDE SEQUENCE</scope>
</reference>
<dbReference type="EMBL" id="BQNB010017814">
    <property type="protein sequence ID" value="GJT67499.1"/>
    <property type="molecule type" value="Genomic_DNA"/>
</dbReference>
<evidence type="ECO:0000313" key="2">
    <source>
        <dbReference type="Proteomes" id="UP001151760"/>
    </source>
</evidence>
<organism evidence="1 2">
    <name type="scientific">Tanacetum coccineum</name>
    <dbReference type="NCBI Taxonomy" id="301880"/>
    <lineage>
        <taxon>Eukaryota</taxon>
        <taxon>Viridiplantae</taxon>
        <taxon>Streptophyta</taxon>
        <taxon>Embryophyta</taxon>
        <taxon>Tracheophyta</taxon>
        <taxon>Spermatophyta</taxon>
        <taxon>Magnoliopsida</taxon>
        <taxon>eudicotyledons</taxon>
        <taxon>Gunneridae</taxon>
        <taxon>Pentapetalae</taxon>
        <taxon>asterids</taxon>
        <taxon>campanulids</taxon>
        <taxon>Asterales</taxon>
        <taxon>Asteraceae</taxon>
        <taxon>Asteroideae</taxon>
        <taxon>Anthemideae</taxon>
        <taxon>Anthemidinae</taxon>
        <taxon>Tanacetum</taxon>
    </lineage>
</organism>
<name>A0ABQ5FWC5_9ASTR</name>
<keyword evidence="2" id="KW-1185">Reference proteome</keyword>
<accession>A0ABQ5FWC5</accession>
<evidence type="ECO:0000313" key="1">
    <source>
        <dbReference type="EMBL" id="GJT67499.1"/>
    </source>
</evidence>
<proteinExistence type="predicted"/>
<comment type="caution">
    <text evidence="1">The sequence shown here is derived from an EMBL/GenBank/DDBJ whole genome shotgun (WGS) entry which is preliminary data.</text>
</comment>
<gene>
    <name evidence="1" type="ORF">Tco_1018979</name>
</gene>
<reference evidence="1" key="2">
    <citation type="submission" date="2022-01" db="EMBL/GenBank/DDBJ databases">
        <authorList>
            <person name="Yamashiro T."/>
            <person name="Shiraishi A."/>
            <person name="Satake H."/>
            <person name="Nakayama K."/>
        </authorList>
    </citation>
    <scope>NUCLEOTIDE SEQUENCE</scope>
</reference>
<dbReference type="Proteomes" id="UP001151760">
    <property type="component" value="Unassembled WGS sequence"/>
</dbReference>